<dbReference type="EMBL" id="JABSNM010000028">
    <property type="protein sequence ID" value="NRT58362.1"/>
    <property type="molecule type" value="Genomic_DNA"/>
</dbReference>
<proteinExistence type="predicted"/>
<dbReference type="InterPro" id="IPR003661">
    <property type="entry name" value="HisK_dim/P_dom"/>
</dbReference>
<gene>
    <name evidence="4" type="ORF">HNQ01_004130</name>
</gene>
<keyword evidence="5" id="KW-1185">Reference proteome</keyword>
<sequence>MERDRLDLPADYNLRHGRPRLSLDGILNWVLTEEVVDSVVRDPARIRLAHGLALLSHGRDEPLNELVSLARTLLQAPVAFLGAIGEDFDFYKGLEGAGEPFASERKLTGRTFCHYTHAAGSTLALSDVRGMGAPWCDVPTVHSMGIAAYLGTPVRIQGHVVASLCCVDFQPRTWTDRDQTTIEALAISFQRELEYRVSLESWRRAAEDREELIRHAERLVAGVAHDLRNPMMVTQLCAVTLTSKPAEHTARAVAPRLRRANEQMRSLIESLQTDWITPSSPRDLAAQQVSELLRQSQKMYQIKGAQGGVVVSIGQTCEAQVLADSGQILRALSNLVSNAVKFSPDQGNVVLSAHWLSRDNVLEAAKHDGKVAQALARAGEGTRAGWKSR</sequence>
<dbReference type="Proteomes" id="UP001516061">
    <property type="component" value="Unassembled WGS sequence"/>
</dbReference>
<dbReference type="InterPro" id="IPR036097">
    <property type="entry name" value="HisK_dim/P_sf"/>
</dbReference>
<dbReference type="Pfam" id="PF01590">
    <property type="entry name" value="GAF"/>
    <property type="match status" value="1"/>
</dbReference>
<evidence type="ECO:0000256" key="1">
    <source>
        <dbReference type="ARBA" id="ARBA00000085"/>
    </source>
</evidence>
<evidence type="ECO:0000313" key="5">
    <source>
        <dbReference type="Proteomes" id="UP001516061"/>
    </source>
</evidence>
<evidence type="ECO:0000256" key="2">
    <source>
        <dbReference type="ARBA" id="ARBA00012438"/>
    </source>
</evidence>
<dbReference type="SUPFAM" id="SSF55781">
    <property type="entry name" value="GAF domain-like"/>
    <property type="match status" value="1"/>
</dbReference>
<evidence type="ECO:0000313" key="4">
    <source>
        <dbReference type="EMBL" id="NRT58362.1"/>
    </source>
</evidence>
<dbReference type="InterPro" id="IPR036890">
    <property type="entry name" value="HATPase_C_sf"/>
</dbReference>
<dbReference type="Pfam" id="PF00512">
    <property type="entry name" value="HisKA"/>
    <property type="match status" value="1"/>
</dbReference>
<dbReference type="SMART" id="SM00065">
    <property type="entry name" value="GAF"/>
    <property type="match status" value="1"/>
</dbReference>
<dbReference type="SUPFAM" id="SSF47384">
    <property type="entry name" value="Homodimeric domain of signal transducing histidine kinase"/>
    <property type="match status" value="1"/>
</dbReference>
<comment type="caution">
    <text evidence="4">The sequence shown here is derived from an EMBL/GenBank/DDBJ whole genome shotgun (WGS) entry which is preliminary data.</text>
</comment>
<dbReference type="SUPFAM" id="SSF55874">
    <property type="entry name" value="ATPase domain of HSP90 chaperone/DNA topoisomerase II/histidine kinase"/>
    <property type="match status" value="1"/>
</dbReference>
<dbReference type="CDD" id="cd00082">
    <property type="entry name" value="HisKA"/>
    <property type="match status" value="1"/>
</dbReference>
<dbReference type="Gene3D" id="3.30.450.40">
    <property type="match status" value="1"/>
</dbReference>
<evidence type="ECO:0000259" key="3">
    <source>
        <dbReference type="SMART" id="SM00065"/>
    </source>
</evidence>
<dbReference type="RefSeq" id="WP_173807386.1">
    <property type="nucleotide sequence ID" value="NZ_JABSNM010000028.1"/>
</dbReference>
<dbReference type="InterPro" id="IPR003018">
    <property type="entry name" value="GAF"/>
</dbReference>
<dbReference type="EC" id="2.7.13.3" evidence="2"/>
<dbReference type="PANTHER" id="PTHR43102">
    <property type="entry name" value="SLR1143 PROTEIN"/>
    <property type="match status" value="1"/>
</dbReference>
<dbReference type="InterPro" id="IPR029016">
    <property type="entry name" value="GAF-like_dom_sf"/>
</dbReference>
<dbReference type="PANTHER" id="PTHR43102:SF2">
    <property type="entry name" value="GAF DOMAIN-CONTAINING PROTEIN"/>
    <property type="match status" value="1"/>
</dbReference>
<feature type="domain" description="GAF" evidence="3">
    <location>
        <begin position="58"/>
        <end position="203"/>
    </location>
</feature>
<dbReference type="Gene3D" id="3.30.565.10">
    <property type="entry name" value="Histidine kinase-like ATPase, C-terminal domain"/>
    <property type="match status" value="1"/>
</dbReference>
<protein>
    <recommendedName>
        <fullName evidence="2">histidine kinase</fullName>
        <ecNumber evidence="2">2.7.13.3</ecNumber>
    </recommendedName>
</protein>
<accession>A0ABX2G9X9</accession>
<comment type="catalytic activity">
    <reaction evidence="1">
        <text>ATP + protein L-histidine = ADP + protein N-phospho-L-histidine.</text>
        <dbReference type="EC" id="2.7.13.3"/>
    </reaction>
</comment>
<reference evidence="4 5" key="1">
    <citation type="submission" date="2020-05" db="EMBL/GenBank/DDBJ databases">
        <title>Genomic Encyclopedia of Type Strains, Phase IV (KMG-V): Genome sequencing to study the core and pangenomes of soil and plant-associated prokaryotes.</title>
        <authorList>
            <person name="Whitman W."/>
        </authorList>
    </citation>
    <scope>NUCLEOTIDE SEQUENCE [LARGE SCALE GENOMIC DNA]</scope>
    <source>
        <strain evidence="4 5">C29</strain>
    </source>
</reference>
<organism evidence="4 5">
    <name type="scientific">Sphaerotilus uruguayifluvii</name>
    <dbReference type="NCBI Taxonomy" id="2735897"/>
    <lineage>
        <taxon>Bacteria</taxon>
        <taxon>Pseudomonadati</taxon>
        <taxon>Pseudomonadota</taxon>
        <taxon>Betaproteobacteria</taxon>
        <taxon>Burkholderiales</taxon>
        <taxon>Sphaerotilaceae</taxon>
        <taxon>Sphaerotilus</taxon>
    </lineage>
</organism>
<name>A0ABX2G9X9_9BURK</name>
<dbReference type="Gene3D" id="1.10.287.130">
    <property type="match status" value="1"/>
</dbReference>